<feature type="chain" id="PRO_5039283441" evidence="1">
    <location>
        <begin position="20"/>
        <end position="126"/>
    </location>
</feature>
<name>A0A9D1GD93_9BACT</name>
<dbReference type="Proteomes" id="UP000886722">
    <property type="component" value="Unassembled WGS sequence"/>
</dbReference>
<keyword evidence="1" id="KW-0732">Signal</keyword>
<organism evidence="2 3">
    <name type="scientific">Candidatus Caccoplasma intestinavium</name>
    <dbReference type="NCBI Taxonomy" id="2840716"/>
    <lineage>
        <taxon>Bacteria</taxon>
        <taxon>Pseudomonadati</taxon>
        <taxon>Bacteroidota</taxon>
        <taxon>Bacteroidia</taxon>
        <taxon>Bacteroidales</taxon>
        <taxon>Bacteroidaceae</taxon>
        <taxon>Bacteroidaceae incertae sedis</taxon>
        <taxon>Candidatus Caccoplasma</taxon>
    </lineage>
</organism>
<evidence type="ECO:0000313" key="3">
    <source>
        <dbReference type="Proteomes" id="UP000886722"/>
    </source>
</evidence>
<reference evidence="2" key="2">
    <citation type="journal article" date="2021" name="PeerJ">
        <title>Extensive microbial diversity within the chicken gut microbiome revealed by metagenomics and culture.</title>
        <authorList>
            <person name="Gilroy R."/>
            <person name="Ravi A."/>
            <person name="Getino M."/>
            <person name="Pursley I."/>
            <person name="Horton D.L."/>
            <person name="Alikhan N.F."/>
            <person name="Baker D."/>
            <person name="Gharbi K."/>
            <person name="Hall N."/>
            <person name="Watson M."/>
            <person name="Adriaenssens E.M."/>
            <person name="Foster-Nyarko E."/>
            <person name="Jarju S."/>
            <person name="Secka A."/>
            <person name="Antonio M."/>
            <person name="Oren A."/>
            <person name="Chaudhuri R.R."/>
            <person name="La Ragione R."/>
            <person name="Hildebrand F."/>
            <person name="Pallen M.J."/>
        </authorList>
    </citation>
    <scope>NUCLEOTIDE SEQUENCE</scope>
    <source>
        <strain evidence="2">21143</strain>
    </source>
</reference>
<evidence type="ECO:0000256" key="1">
    <source>
        <dbReference type="SAM" id="SignalP"/>
    </source>
</evidence>
<gene>
    <name evidence="2" type="ORF">IAD06_01590</name>
</gene>
<evidence type="ECO:0000313" key="2">
    <source>
        <dbReference type="EMBL" id="HIT38721.1"/>
    </source>
</evidence>
<protein>
    <submittedName>
        <fullName evidence="2">Copper resistance protein NlpE N-terminal domain-containing protein</fullName>
    </submittedName>
</protein>
<comment type="caution">
    <text evidence="2">The sequence shown here is derived from an EMBL/GenBank/DDBJ whole genome shotgun (WGS) entry which is preliminary data.</text>
</comment>
<accession>A0A9D1GD93</accession>
<proteinExistence type="predicted"/>
<dbReference type="EMBL" id="DVKT01000007">
    <property type="protein sequence ID" value="HIT38721.1"/>
    <property type="molecule type" value="Genomic_DNA"/>
</dbReference>
<feature type="signal peptide" evidence="1">
    <location>
        <begin position="1"/>
        <end position="19"/>
    </location>
</feature>
<dbReference type="AlphaFoldDB" id="A0A9D1GD93"/>
<sequence>MSAVKKFGFLFLLTATMLAIPGCNKEENIVGTWSGYDTIEEISYTYTFNADGSYTLTGTEKGYNGNDGSVEFARFSVFGNYTFSKESSYLTMTGEKGVEVYKAVISDKTLILCEISGATYVTLTKQ</sequence>
<reference evidence="2" key="1">
    <citation type="submission" date="2020-10" db="EMBL/GenBank/DDBJ databases">
        <authorList>
            <person name="Gilroy R."/>
        </authorList>
    </citation>
    <scope>NUCLEOTIDE SEQUENCE</scope>
    <source>
        <strain evidence="2">21143</strain>
    </source>
</reference>